<dbReference type="Proteomes" id="UP000007264">
    <property type="component" value="Unassembled WGS sequence"/>
</dbReference>
<organism evidence="1 2">
    <name type="scientific">Coccomyxa subellipsoidea (strain C-169)</name>
    <name type="common">Green microalga</name>
    <dbReference type="NCBI Taxonomy" id="574566"/>
    <lineage>
        <taxon>Eukaryota</taxon>
        <taxon>Viridiplantae</taxon>
        <taxon>Chlorophyta</taxon>
        <taxon>core chlorophytes</taxon>
        <taxon>Trebouxiophyceae</taxon>
        <taxon>Trebouxiophyceae incertae sedis</taxon>
        <taxon>Coccomyxaceae</taxon>
        <taxon>Coccomyxa</taxon>
        <taxon>Coccomyxa subellipsoidea</taxon>
    </lineage>
</organism>
<dbReference type="GeneID" id="17039315"/>
<gene>
    <name evidence="1" type="ORF">COCSUDRAFT_56552</name>
</gene>
<comment type="caution">
    <text evidence="1">The sequence shown here is derived from an EMBL/GenBank/DDBJ whole genome shotgun (WGS) entry which is preliminary data.</text>
</comment>
<dbReference type="RefSeq" id="XP_005645874.1">
    <property type="nucleotide sequence ID" value="XM_005645817.1"/>
</dbReference>
<reference evidence="1 2" key="1">
    <citation type="journal article" date="2012" name="Genome Biol.">
        <title>The genome of the polar eukaryotic microalga coccomyxa subellipsoidea reveals traits of cold adaptation.</title>
        <authorList>
            <person name="Blanc G."/>
            <person name="Agarkova I."/>
            <person name="Grimwood J."/>
            <person name="Kuo A."/>
            <person name="Brueggeman A."/>
            <person name="Dunigan D."/>
            <person name="Gurnon J."/>
            <person name="Ladunga I."/>
            <person name="Lindquist E."/>
            <person name="Lucas S."/>
            <person name="Pangilinan J."/>
            <person name="Proschold T."/>
            <person name="Salamov A."/>
            <person name="Schmutz J."/>
            <person name="Weeks D."/>
            <person name="Yamada T."/>
            <person name="Claverie J.M."/>
            <person name="Grigoriev I."/>
            <person name="Van Etten J."/>
            <person name="Lomsadze A."/>
            <person name="Borodovsky M."/>
        </authorList>
    </citation>
    <scope>NUCLEOTIDE SEQUENCE [LARGE SCALE GENOMIC DNA]</scope>
    <source>
        <strain evidence="1 2">C-169</strain>
    </source>
</reference>
<evidence type="ECO:0000313" key="2">
    <source>
        <dbReference type="Proteomes" id="UP000007264"/>
    </source>
</evidence>
<evidence type="ECO:0000313" key="1">
    <source>
        <dbReference type="EMBL" id="EIE21330.1"/>
    </source>
</evidence>
<name>I0YSG1_COCSC</name>
<dbReference type="AlphaFoldDB" id="I0YSG1"/>
<accession>I0YSG1</accession>
<protein>
    <submittedName>
        <fullName evidence="1">Uncharacterized protein</fullName>
    </submittedName>
</protein>
<dbReference type="KEGG" id="csl:COCSUDRAFT_56552"/>
<proteinExistence type="predicted"/>
<sequence length="93" mass="10268">MQSLDAWESCKHAFMDELSGPGFVLVYENCIKLDEEGTLWCWWGLICPQGTILKIQPFKEGAELQEIAPPFFIPDVQISAEAVPPASGVATAR</sequence>
<dbReference type="EMBL" id="AGSI01000012">
    <property type="protein sequence ID" value="EIE21330.1"/>
    <property type="molecule type" value="Genomic_DNA"/>
</dbReference>
<keyword evidence="2" id="KW-1185">Reference proteome</keyword>